<dbReference type="Gramene" id="Solyc02g083300.1.1">
    <property type="protein sequence ID" value="Solyc02g083300.1.1.1"/>
    <property type="gene ID" value="Solyc02g083300.1"/>
</dbReference>
<accession>A0A3Q7F7F2</accession>
<protein>
    <submittedName>
        <fullName evidence="1">Uncharacterized protein</fullName>
    </submittedName>
</protein>
<dbReference type="InParanoid" id="A0A3Q7F7F2"/>
<dbReference type="PaxDb" id="4081-Solyc02g083300.1.1"/>
<proteinExistence type="predicted"/>
<dbReference type="AlphaFoldDB" id="A0A3Q7F7F2"/>
<evidence type="ECO:0000313" key="2">
    <source>
        <dbReference type="Proteomes" id="UP000004994"/>
    </source>
</evidence>
<organism evidence="1">
    <name type="scientific">Solanum lycopersicum</name>
    <name type="common">Tomato</name>
    <name type="synonym">Lycopersicon esculentum</name>
    <dbReference type="NCBI Taxonomy" id="4081"/>
    <lineage>
        <taxon>Eukaryota</taxon>
        <taxon>Viridiplantae</taxon>
        <taxon>Streptophyta</taxon>
        <taxon>Embryophyta</taxon>
        <taxon>Tracheophyta</taxon>
        <taxon>Spermatophyta</taxon>
        <taxon>Magnoliopsida</taxon>
        <taxon>eudicotyledons</taxon>
        <taxon>Gunneridae</taxon>
        <taxon>Pentapetalae</taxon>
        <taxon>asterids</taxon>
        <taxon>lamiids</taxon>
        <taxon>Solanales</taxon>
        <taxon>Solanaceae</taxon>
        <taxon>Solanoideae</taxon>
        <taxon>Solaneae</taxon>
        <taxon>Solanum</taxon>
        <taxon>Solanum subgen. Lycopersicon</taxon>
    </lineage>
</organism>
<sequence length="67" mass="7806">MRKRIMELNAVALSLCFGSRSFKCTLNTPPLLSFLLKFTPRHSHSSTQNIQSFLPLLVFPFFFRPFK</sequence>
<dbReference type="EnsemblPlants" id="Solyc02g083300.1.1">
    <property type="protein sequence ID" value="Solyc02g083300.1.1.1"/>
    <property type="gene ID" value="Solyc02g083300.1"/>
</dbReference>
<dbReference type="Proteomes" id="UP000004994">
    <property type="component" value="Chromosome 2"/>
</dbReference>
<keyword evidence="2" id="KW-1185">Reference proteome</keyword>
<reference evidence="1" key="2">
    <citation type="submission" date="2019-01" db="UniProtKB">
        <authorList>
            <consortium name="EnsemblPlants"/>
        </authorList>
    </citation>
    <scope>IDENTIFICATION</scope>
    <source>
        <strain evidence="1">cv. Heinz 1706</strain>
    </source>
</reference>
<evidence type="ECO:0000313" key="1">
    <source>
        <dbReference type="EnsemblPlants" id="Solyc02g083300.1.1.1"/>
    </source>
</evidence>
<name>A0A3Q7F7F2_SOLLC</name>
<reference evidence="1" key="1">
    <citation type="journal article" date="2012" name="Nature">
        <title>The tomato genome sequence provides insights into fleshy fruit evolution.</title>
        <authorList>
            <consortium name="Tomato Genome Consortium"/>
        </authorList>
    </citation>
    <scope>NUCLEOTIDE SEQUENCE [LARGE SCALE GENOMIC DNA]</scope>
    <source>
        <strain evidence="1">cv. Heinz 1706</strain>
    </source>
</reference>